<evidence type="ECO:0000313" key="3">
    <source>
        <dbReference type="Proteomes" id="UP000240419"/>
    </source>
</evidence>
<dbReference type="InterPro" id="IPR019096">
    <property type="entry name" value="YopX_protein"/>
</dbReference>
<dbReference type="EMBL" id="PXZM01000026">
    <property type="protein sequence ID" value="PSJ93864.1"/>
    <property type="molecule type" value="Genomic_DNA"/>
</dbReference>
<gene>
    <name evidence="2" type="ORF">C7R93_16920</name>
</gene>
<dbReference type="RefSeq" id="WP_106839921.1">
    <property type="nucleotide sequence ID" value="NZ_JBCNIW010000053.1"/>
</dbReference>
<dbReference type="Pfam" id="PF09643">
    <property type="entry name" value="YopX"/>
    <property type="match status" value="1"/>
</dbReference>
<dbReference type="NCBIfam" id="TIGR01671">
    <property type="entry name" value="phage_TIGR01671"/>
    <property type="match status" value="1"/>
</dbReference>
<evidence type="ECO:0000259" key="1">
    <source>
        <dbReference type="Pfam" id="PF09643"/>
    </source>
</evidence>
<dbReference type="AlphaFoldDB" id="A0A2P7V3P6"/>
<comment type="caution">
    <text evidence="2">The sequence shown here is derived from an EMBL/GenBank/DDBJ whole genome shotgun (WGS) entry which is preliminary data.</text>
</comment>
<organism evidence="2 3">
    <name type="scientific">Brevibacillus fortis</name>
    <dbReference type="NCBI Taxonomy" id="2126352"/>
    <lineage>
        <taxon>Bacteria</taxon>
        <taxon>Bacillati</taxon>
        <taxon>Bacillota</taxon>
        <taxon>Bacilli</taxon>
        <taxon>Bacillales</taxon>
        <taxon>Paenibacillaceae</taxon>
        <taxon>Brevibacillus</taxon>
    </lineage>
</organism>
<dbReference type="InterPro" id="IPR023385">
    <property type="entry name" value="YopX-like_C"/>
</dbReference>
<feature type="domain" description="YopX protein" evidence="1">
    <location>
        <begin position="8"/>
        <end position="156"/>
    </location>
</feature>
<name>A0A2P7V3P6_9BACL</name>
<dbReference type="SUPFAM" id="SSF159006">
    <property type="entry name" value="YopX-like"/>
    <property type="match status" value="1"/>
</dbReference>
<protein>
    <recommendedName>
        <fullName evidence="1">YopX protein domain-containing protein</fullName>
    </recommendedName>
</protein>
<dbReference type="InterPro" id="IPR010024">
    <property type="entry name" value="CHP16711"/>
</dbReference>
<dbReference type="Proteomes" id="UP000240419">
    <property type="component" value="Unassembled WGS sequence"/>
</dbReference>
<accession>A0A2P7V3P6</accession>
<dbReference type="OrthoDB" id="1809393at2"/>
<dbReference type="Gene3D" id="3.30.1490.160">
    <property type="entry name" value="ctc02137 like domains"/>
    <property type="match status" value="1"/>
</dbReference>
<dbReference type="Gene3D" id="2.30.30.290">
    <property type="entry name" value="YopX-like domains"/>
    <property type="match status" value="1"/>
</dbReference>
<reference evidence="2 3" key="1">
    <citation type="submission" date="2018-03" db="EMBL/GenBank/DDBJ databases">
        <title>Brevisbacillus phylogenomics.</title>
        <authorList>
            <person name="Dunlap C."/>
        </authorList>
    </citation>
    <scope>NUCLEOTIDE SEQUENCE [LARGE SCALE GENOMIC DNA]</scope>
    <source>
        <strain evidence="2 3">NRRL NRS-1210</strain>
    </source>
</reference>
<sequence length="164" mass="18873">MQAKREVKFRVWDKQNKEMIYQKPLSLTKFMITIDGDFGWFDFERQIWSGIIPKAFIELQQFTGLYDKNGAKIYEGDIVSLSIDDETRLFEVAIETVVRDVVSHPSFDGATARVAITGVVFKWKGFELFPCINKGIPDNLKMEVIGNIHENPEYLEVSDNASWA</sequence>
<keyword evidence="3" id="KW-1185">Reference proteome</keyword>
<evidence type="ECO:0000313" key="2">
    <source>
        <dbReference type="EMBL" id="PSJ93864.1"/>
    </source>
</evidence>
<proteinExistence type="predicted"/>